<dbReference type="AlphaFoldDB" id="A0A0G0WKP6"/>
<proteinExistence type="predicted"/>
<accession>A0A0G0WKP6</accession>
<comment type="caution">
    <text evidence="1">The sequence shown here is derived from an EMBL/GenBank/DDBJ whole genome shotgun (WGS) entry which is preliminary data.</text>
</comment>
<evidence type="ECO:0000313" key="1">
    <source>
        <dbReference type="EMBL" id="KKS13415.1"/>
    </source>
</evidence>
<dbReference type="EMBL" id="LCBN01000025">
    <property type="protein sequence ID" value="KKS13415.1"/>
    <property type="molecule type" value="Genomic_DNA"/>
</dbReference>
<sequence>MNREIKITICGSMSFAEQMVQAREALKNAGIKVEVPYSIERFDREALIREELQGNGERESAEFKRKHDLIKDHYRKIMKSDGIVVLNYDKKGIPNYIGGNSFLEIGFAYVNDKKIFLLNPVPEIDFYKTEILAMRPIILDGDLRRIRYRFNDLNH</sequence>
<reference evidence="1 2" key="1">
    <citation type="journal article" date="2015" name="Nature">
        <title>rRNA introns, odd ribosomes, and small enigmatic genomes across a large radiation of phyla.</title>
        <authorList>
            <person name="Brown C.T."/>
            <person name="Hug L.A."/>
            <person name="Thomas B.C."/>
            <person name="Sharon I."/>
            <person name="Castelle C.J."/>
            <person name="Singh A."/>
            <person name="Wilkins M.J."/>
            <person name="Williams K.H."/>
            <person name="Banfield J.F."/>
        </authorList>
    </citation>
    <scope>NUCLEOTIDE SEQUENCE [LARGE SCALE GENOMIC DNA]</scope>
</reference>
<organism evidence="1 2">
    <name type="scientific">Candidatus Daviesbacteria bacterium GW2011_GWB1_41_5</name>
    <dbReference type="NCBI Taxonomy" id="1618429"/>
    <lineage>
        <taxon>Bacteria</taxon>
        <taxon>Candidatus Daviesiibacteriota</taxon>
    </lineage>
</organism>
<protein>
    <submittedName>
        <fullName evidence="1">Maf-like protein</fullName>
    </submittedName>
</protein>
<evidence type="ECO:0000313" key="2">
    <source>
        <dbReference type="Proteomes" id="UP000034753"/>
    </source>
</evidence>
<name>A0A0G0WKP6_9BACT</name>
<dbReference type="Proteomes" id="UP000034753">
    <property type="component" value="Unassembled WGS sequence"/>
</dbReference>
<gene>
    <name evidence="1" type="ORF">UU67_C0025G0006</name>
</gene>